<dbReference type="InterPro" id="IPR002792">
    <property type="entry name" value="TRAM_dom"/>
</dbReference>
<dbReference type="PROSITE" id="PS51687">
    <property type="entry name" value="SAM_MT_RNA_M5U"/>
    <property type="match status" value="1"/>
</dbReference>
<feature type="binding site" evidence="9 10">
    <location>
        <position position="329"/>
    </location>
    <ligand>
        <name>S-adenosyl-L-methionine</name>
        <dbReference type="ChEBI" id="CHEBI:59789"/>
    </ligand>
</feature>
<comment type="catalytic activity">
    <reaction evidence="9">
        <text>uridine(1939) in 23S rRNA + S-adenosyl-L-methionine = 5-methyluridine(1939) in 23S rRNA + S-adenosyl-L-homocysteine + H(+)</text>
        <dbReference type="Rhea" id="RHEA:42908"/>
        <dbReference type="Rhea" id="RHEA-COMP:10278"/>
        <dbReference type="Rhea" id="RHEA-COMP:10279"/>
        <dbReference type="ChEBI" id="CHEBI:15378"/>
        <dbReference type="ChEBI" id="CHEBI:57856"/>
        <dbReference type="ChEBI" id="CHEBI:59789"/>
        <dbReference type="ChEBI" id="CHEBI:65315"/>
        <dbReference type="ChEBI" id="CHEBI:74447"/>
        <dbReference type="EC" id="2.1.1.190"/>
    </reaction>
</comment>
<dbReference type="InterPro" id="IPR010280">
    <property type="entry name" value="U5_MeTrfase_fam"/>
</dbReference>
<dbReference type="EMBL" id="JADDOJ010000008">
    <property type="protein sequence ID" value="MBE7939622.1"/>
    <property type="molecule type" value="Genomic_DNA"/>
</dbReference>
<evidence type="ECO:0000256" key="10">
    <source>
        <dbReference type="PROSITE-ProRule" id="PRU01024"/>
    </source>
</evidence>
<comment type="function">
    <text evidence="9">Catalyzes the formation of 5-methyl-uridine at position 1939 (m5U1939) in 23S rRNA.</text>
</comment>
<evidence type="ECO:0000256" key="6">
    <source>
        <dbReference type="ARBA" id="ARBA00022723"/>
    </source>
</evidence>
<dbReference type="PANTHER" id="PTHR11061:SF49">
    <property type="entry name" value="23S RRNA (URACIL(1939)-C(5))-METHYLTRANSFERASE RLMD"/>
    <property type="match status" value="1"/>
</dbReference>
<dbReference type="EC" id="2.1.1.190" evidence="9"/>
<evidence type="ECO:0000256" key="4">
    <source>
        <dbReference type="ARBA" id="ARBA00022679"/>
    </source>
</evidence>
<keyword evidence="5 9" id="KW-0949">S-adenosyl-L-methionine</keyword>
<dbReference type="HAMAP" id="MF_01010">
    <property type="entry name" value="23SrRNA_methyltr_RlmD"/>
    <property type="match status" value="1"/>
</dbReference>
<organism evidence="12 13">
    <name type="scientific">Ramlibacter aquaticus</name>
    <dbReference type="NCBI Taxonomy" id="2780094"/>
    <lineage>
        <taxon>Bacteria</taxon>
        <taxon>Pseudomonadati</taxon>
        <taxon>Pseudomonadota</taxon>
        <taxon>Betaproteobacteria</taxon>
        <taxon>Burkholderiales</taxon>
        <taxon>Comamonadaceae</taxon>
        <taxon>Ramlibacter</taxon>
    </lineage>
</organism>
<dbReference type="NCBIfam" id="NF009639">
    <property type="entry name" value="PRK13168.1"/>
    <property type="match status" value="1"/>
</dbReference>
<sequence length="463" mass="51001">MTTGSEKPALPEGWLAVDALDIDAQGVARREDGKVVFIEGALPFETVSAEVRRRKNNWEQATLTAIHRESSQRVRPACPHFGLHDGACGGCKMQHLHPSAQVAIKQRVLEDNLWHLGKARAESVLRPIEGPAWGYRWRARFSVRHVHKKGAVLVGFHERKSRYVADIRECHVVPPHVSDLLMPLRALIASMDAIETCPQIELACGDEVTALVLRHLEPLSAGDLEKLRAFAAAHPGVQWWLQPKGPDTVRLLDEGGPQLAYALPEFGIHMPFRPTDFTQVNPHINRVLVGRALRLLDVQAGDRVIDWFCGLGNFTLPLATRAGEVLGIEGSEALVARSRENLARNREAGTRLAPTQFAARNLFEMTPQQLVADGKAQRWLVDPPREGAFALAKALADLHQDPSLRQGWVPPARIVYVSCNPATLARDAGLLVHQAGYRLSAAGVVNMFPHTAHVESIAVFDLA</sequence>
<feature type="binding site" evidence="9 10">
    <location>
        <position position="308"/>
    </location>
    <ligand>
        <name>S-adenosyl-L-methionine</name>
        <dbReference type="ChEBI" id="CHEBI:59789"/>
    </ligand>
</feature>
<dbReference type="InterPro" id="IPR029063">
    <property type="entry name" value="SAM-dependent_MTases_sf"/>
</dbReference>
<feature type="binding site" evidence="9">
    <location>
        <position position="78"/>
    </location>
    <ligand>
        <name>[4Fe-4S] cluster</name>
        <dbReference type="ChEBI" id="CHEBI:49883"/>
    </ligand>
</feature>
<dbReference type="Pfam" id="PF05958">
    <property type="entry name" value="tRNA_U5-meth_tr"/>
    <property type="match status" value="1"/>
</dbReference>
<evidence type="ECO:0000256" key="1">
    <source>
        <dbReference type="ARBA" id="ARBA00022485"/>
    </source>
</evidence>
<comment type="similarity">
    <text evidence="9">Belongs to the class I-like SAM-binding methyltransferase superfamily. RNA M5U methyltransferase family. RlmD subfamily.</text>
</comment>
<dbReference type="InterPro" id="IPR001566">
    <property type="entry name" value="23S_rRNA_MeTrfase_RlmD"/>
</dbReference>
<feature type="domain" description="TRAM" evidence="11">
    <location>
        <begin position="1"/>
        <end position="65"/>
    </location>
</feature>
<dbReference type="Gene3D" id="3.40.50.150">
    <property type="entry name" value="Vaccinia Virus protein VP39"/>
    <property type="match status" value="1"/>
</dbReference>
<feature type="binding site" evidence="9">
    <location>
        <position position="313"/>
    </location>
    <ligand>
        <name>S-adenosyl-L-methionine</name>
        <dbReference type="ChEBI" id="CHEBI:59789"/>
    </ligand>
</feature>
<feature type="active site" description="Nucleophile" evidence="9 10">
    <location>
        <position position="419"/>
    </location>
</feature>
<dbReference type="PANTHER" id="PTHR11061">
    <property type="entry name" value="RNA M5U METHYLTRANSFERASE"/>
    <property type="match status" value="1"/>
</dbReference>
<dbReference type="InterPro" id="IPR012340">
    <property type="entry name" value="NA-bd_OB-fold"/>
</dbReference>
<evidence type="ECO:0000256" key="5">
    <source>
        <dbReference type="ARBA" id="ARBA00022691"/>
    </source>
</evidence>
<evidence type="ECO:0000256" key="3">
    <source>
        <dbReference type="ARBA" id="ARBA00022603"/>
    </source>
</evidence>
<feature type="binding site" evidence="9">
    <location>
        <position position="170"/>
    </location>
    <ligand>
        <name>[4Fe-4S] cluster</name>
        <dbReference type="ChEBI" id="CHEBI:49883"/>
    </ligand>
</feature>
<proteinExistence type="inferred from homology"/>
<dbReference type="PROSITE" id="PS01231">
    <property type="entry name" value="TRMA_2"/>
    <property type="match status" value="1"/>
</dbReference>
<dbReference type="SUPFAM" id="SSF50249">
    <property type="entry name" value="Nucleic acid-binding proteins"/>
    <property type="match status" value="1"/>
</dbReference>
<accession>A0ABR9SC33</accession>
<dbReference type="NCBIfam" id="TIGR00479">
    <property type="entry name" value="rumA"/>
    <property type="match status" value="1"/>
</dbReference>
<evidence type="ECO:0000313" key="13">
    <source>
        <dbReference type="Proteomes" id="UP000715965"/>
    </source>
</evidence>
<evidence type="ECO:0000256" key="8">
    <source>
        <dbReference type="ARBA" id="ARBA00023014"/>
    </source>
</evidence>
<feature type="binding site" evidence="9">
    <location>
        <position position="91"/>
    </location>
    <ligand>
        <name>[4Fe-4S] cluster</name>
        <dbReference type="ChEBI" id="CHEBI:49883"/>
    </ligand>
</feature>
<dbReference type="InterPro" id="IPR030391">
    <property type="entry name" value="MeTrfase_TrmA_CS"/>
</dbReference>
<dbReference type="Gene3D" id="2.40.50.1070">
    <property type="match status" value="1"/>
</dbReference>
<evidence type="ECO:0000256" key="7">
    <source>
        <dbReference type="ARBA" id="ARBA00023004"/>
    </source>
</evidence>
<feature type="binding site" evidence="9 10">
    <location>
        <position position="279"/>
    </location>
    <ligand>
        <name>S-adenosyl-L-methionine</name>
        <dbReference type="ChEBI" id="CHEBI:59789"/>
    </ligand>
</feature>
<keyword evidence="1 9" id="KW-0004">4Fe-4S</keyword>
<evidence type="ECO:0000256" key="2">
    <source>
        <dbReference type="ARBA" id="ARBA00022552"/>
    </source>
</evidence>
<keyword evidence="7 9" id="KW-0408">Iron</keyword>
<keyword evidence="8 9" id="KW-0411">Iron-sulfur</keyword>
<reference evidence="12 13" key="1">
    <citation type="submission" date="2020-10" db="EMBL/GenBank/DDBJ databases">
        <title>Draft genome of Ramlibacter aquaticus LMG 30558.</title>
        <authorList>
            <person name="Props R."/>
        </authorList>
    </citation>
    <scope>NUCLEOTIDE SEQUENCE [LARGE SCALE GENOMIC DNA]</scope>
    <source>
        <strain evidence="12 13">LMG 30558</strain>
    </source>
</reference>
<dbReference type="SUPFAM" id="SSF53335">
    <property type="entry name" value="S-adenosyl-L-methionine-dependent methyltransferases"/>
    <property type="match status" value="1"/>
</dbReference>
<feature type="binding site" evidence="9">
    <location>
        <position position="88"/>
    </location>
    <ligand>
        <name>[4Fe-4S] cluster</name>
        <dbReference type="ChEBI" id="CHEBI:49883"/>
    </ligand>
</feature>
<keyword evidence="13" id="KW-1185">Reference proteome</keyword>
<feature type="binding site" evidence="9 10">
    <location>
        <position position="382"/>
    </location>
    <ligand>
        <name>S-adenosyl-L-methionine</name>
        <dbReference type="ChEBI" id="CHEBI:59789"/>
    </ligand>
</feature>
<keyword evidence="2 9" id="KW-0698">rRNA processing</keyword>
<dbReference type="CDD" id="cd02440">
    <property type="entry name" value="AdoMet_MTases"/>
    <property type="match status" value="1"/>
</dbReference>
<dbReference type="GO" id="GO:0008168">
    <property type="term" value="F:methyltransferase activity"/>
    <property type="evidence" value="ECO:0007669"/>
    <property type="project" value="UniProtKB-KW"/>
</dbReference>
<evidence type="ECO:0000259" key="11">
    <source>
        <dbReference type="PROSITE" id="PS50926"/>
    </source>
</evidence>
<protein>
    <recommendedName>
        <fullName evidence="9">23S rRNA (uracil(1939)-C(5))-methyltransferase RlmD</fullName>
        <ecNumber evidence="9">2.1.1.190</ecNumber>
    </recommendedName>
    <alternativeName>
        <fullName evidence="9">23S rRNA(m5U1939)-methyltransferase</fullName>
    </alternativeName>
</protein>
<dbReference type="Proteomes" id="UP000715965">
    <property type="component" value="Unassembled WGS sequence"/>
</dbReference>
<dbReference type="RefSeq" id="WP_193779171.1">
    <property type="nucleotide sequence ID" value="NZ_JADDOJ010000008.1"/>
</dbReference>
<evidence type="ECO:0000313" key="12">
    <source>
        <dbReference type="EMBL" id="MBE7939622.1"/>
    </source>
</evidence>
<feature type="binding site" evidence="9">
    <location>
        <position position="361"/>
    </location>
    <ligand>
        <name>S-adenosyl-L-methionine</name>
        <dbReference type="ChEBI" id="CHEBI:59789"/>
    </ligand>
</feature>
<dbReference type="Gene3D" id="2.40.50.140">
    <property type="entry name" value="Nucleic acid-binding proteins"/>
    <property type="match status" value="1"/>
</dbReference>
<comment type="caution">
    <text evidence="12">The sequence shown here is derived from an EMBL/GenBank/DDBJ whole genome shotgun (WGS) entry which is preliminary data.</text>
</comment>
<gene>
    <name evidence="9 12" type="primary">rlmD</name>
    <name evidence="12" type="ORF">IM725_03425</name>
</gene>
<keyword evidence="6 9" id="KW-0479">Metal-binding</keyword>
<keyword evidence="3 9" id="KW-0489">Methyltransferase</keyword>
<evidence type="ECO:0000256" key="9">
    <source>
        <dbReference type="HAMAP-Rule" id="MF_01010"/>
    </source>
</evidence>
<keyword evidence="4 9" id="KW-0808">Transferase</keyword>
<name>A0ABR9SC33_9BURK</name>
<dbReference type="GO" id="GO:0032259">
    <property type="term" value="P:methylation"/>
    <property type="evidence" value="ECO:0007669"/>
    <property type="project" value="UniProtKB-KW"/>
</dbReference>
<dbReference type="PROSITE" id="PS50926">
    <property type="entry name" value="TRAM"/>
    <property type="match status" value="1"/>
</dbReference>